<organism evidence="1 2">
    <name type="scientific">Tribonema minus</name>
    <dbReference type="NCBI Taxonomy" id="303371"/>
    <lineage>
        <taxon>Eukaryota</taxon>
        <taxon>Sar</taxon>
        <taxon>Stramenopiles</taxon>
        <taxon>Ochrophyta</taxon>
        <taxon>PX clade</taxon>
        <taxon>Xanthophyceae</taxon>
        <taxon>Tribonematales</taxon>
        <taxon>Tribonemataceae</taxon>
        <taxon>Tribonema</taxon>
    </lineage>
</organism>
<gene>
    <name evidence="1" type="ORF">JKP88DRAFT_246443</name>
</gene>
<dbReference type="EMBL" id="JAFCMP010000346">
    <property type="protein sequence ID" value="KAG5180956.1"/>
    <property type="molecule type" value="Genomic_DNA"/>
</dbReference>
<dbReference type="AlphaFoldDB" id="A0A836CEG9"/>
<keyword evidence="2" id="KW-1185">Reference proteome</keyword>
<name>A0A836CEG9_9STRA</name>
<evidence type="ECO:0000313" key="1">
    <source>
        <dbReference type="EMBL" id="KAG5180956.1"/>
    </source>
</evidence>
<reference evidence="1" key="1">
    <citation type="submission" date="2021-02" db="EMBL/GenBank/DDBJ databases">
        <title>First Annotated Genome of the Yellow-green Alga Tribonema minus.</title>
        <authorList>
            <person name="Mahan K.M."/>
        </authorList>
    </citation>
    <scope>NUCLEOTIDE SEQUENCE</scope>
    <source>
        <strain evidence="1">UTEX B ZZ1240</strain>
    </source>
</reference>
<protein>
    <submittedName>
        <fullName evidence="1">Uncharacterized protein</fullName>
    </submittedName>
</protein>
<comment type="caution">
    <text evidence="1">The sequence shown here is derived from an EMBL/GenBank/DDBJ whole genome shotgun (WGS) entry which is preliminary data.</text>
</comment>
<evidence type="ECO:0000313" key="2">
    <source>
        <dbReference type="Proteomes" id="UP000664859"/>
    </source>
</evidence>
<dbReference type="Proteomes" id="UP000664859">
    <property type="component" value="Unassembled WGS sequence"/>
</dbReference>
<sequence>MGNALAACLQLIEQDPTWQGAHEDDGSGAEGEIEPACEPQDVCTWCFLDGIEPADLLACAACGVRADRDCARHATPADACSANEPWHCDACRWGLAPETLACALCGKRGAQNLLMRATACNGWVHRACAYWGETVEDTADDAFAKINPNCQE</sequence>
<proteinExistence type="predicted"/>
<accession>A0A836CEG9</accession>